<evidence type="ECO:0000313" key="1">
    <source>
        <dbReference type="EMBL" id="MDD1783899.1"/>
    </source>
</evidence>
<dbReference type="EMBL" id="JAJUBB010000025">
    <property type="protein sequence ID" value="MDD1783899.1"/>
    <property type="molecule type" value="Genomic_DNA"/>
</dbReference>
<organism evidence="1 2">
    <name type="scientific">Enterovibrio qingdaonensis</name>
    <dbReference type="NCBI Taxonomy" id="2899818"/>
    <lineage>
        <taxon>Bacteria</taxon>
        <taxon>Pseudomonadati</taxon>
        <taxon>Pseudomonadota</taxon>
        <taxon>Gammaproteobacteria</taxon>
        <taxon>Vibrionales</taxon>
        <taxon>Vibrionaceae</taxon>
        <taxon>Enterovibrio</taxon>
    </lineage>
</organism>
<comment type="caution">
    <text evidence="1">The sequence shown here is derived from an EMBL/GenBank/DDBJ whole genome shotgun (WGS) entry which is preliminary data.</text>
</comment>
<name>A0ABT5QTH8_9GAMM</name>
<sequence length="56" mass="6595">MSRQEAGRLDNLLARQIGGLFCLYYSRVEIDLRRIIYQEYAFEIESPVRQSDVIKA</sequence>
<keyword evidence="2" id="KW-1185">Reference proteome</keyword>
<proteinExistence type="predicted"/>
<gene>
    <name evidence="1" type="ORF">LRP49_22205</name>
</gene>
<dbReference type="Proteomes" id="UP001149821">
    <property type="component" value="Unassembled WGS sequence"/>
</dbReference>
<reference evidence="1" key="1">
    <citation type="submission" date="2021-12" db="EMBL/GenBank/DDBJ databases">
        <title>Enterovibrio ZSDZ35 sp. nov. and Enterovibrio ZSDZ42 sp. nov., isolated from coastal seawater in Qingdao.</title>
        <authorList>
            <person name="Zhang P."/>
        </authorList>
    </citation>
    <scope>NUCLEOTIDE SEQUENCE</scope>
    <source>
        <strain evidence="1">ZSDZ35</strain>
    </source>
</reference>
<evidence type="ECO:0000313" key="2">
    <source>
        <dbReference type="Proteomes" id="UP001149821"/>
    </source>
</evidence>
<dbReference type="RefSeq" id="WP_274145112.1">
    <property type="nucleotide sequence ID" value="NZ_JAJUBB010000025.1"/>
</dbReference>
<protein>
    <submittedName>
        <fullName evidence="1">Uncharacterized protein</fullName>
    </submittedName>
</protein>
<accession>A0ABT5QTH8</accession>